<gene>
    <name evidence="10" type="primary">LOC117539916</name>
</gene>
<evidence type="ECO:0000313" key="9">
    <source>
        <dbReference type="Proteomes" id="UP000515161"/>
    </source>
</evidence>
<evidence type="ECO:0000259" key="8">
    <source>
        <dbReference type="Pfam" id="PF03372"/>
    </source>
</evidence>
<evidence type="ECO:0000256" key="5">
    <source>
        <dbReference type="PIRNR" id="PIRNR000988"/>
    </source>
</evidence>
<evidence type="ECO:0000313" key="10">
    <source>
        <dbReference type="RefSeq" id="XP_034062163.1"/>
    </source>
</evidence>
<feature type="region of interest" description="Disordered" evidence="7">
    <location>
        <begin position="264"/>
        <end position="313"/>
    </location>
</feature>
<dbReference type="GO" id="GO:0003677">
    <property type="term" value="F:DNA binding"/>
    <property type="evidence" value="ECO:0007669"/>
    <property type="project" value="TreeGrafter"/>
</dbReference>
<dbReference type="PRINTS" id="PR00130">
    <property type="entry name" value="DNASEI"/>
</dbReference>
<comment type="similarity">
    <text evidence="1 5">Belongs to the DNase I family.</text>
</comment>
<dbReference type="InParanoid" id="A0A6P8TE58"/>
<dbReference type="Proteomes" id="UP000515161">
    <property type="component" value="Unplaced"/>
</dbReference>
<reference evidence="10" key="1">
    <citation type="submission" date="2025-08" db="UniProtKB">
        <authorList>
            <consortium name="RefSeq"/>
        </authorList>
    </citation>
    <scope>IDENTIFICATION</scope>
</reference>
<dbReference type="SMART" id="SM00476">
    <property type="entry name" value="DNaseIc"/>
    <property type="match status" value="1"/>
</dbReference>
<keyword evidence="3 5" id="KW-0255">Endonuclease</keyword>
<feature type="domain" description="Endonuclease/exonuclease/phosphatase" evidence="8">
    <location>
        <begin position="6"/>
        <end position="217"/>
    </location>
</feature>
<dbReference type="OrthoDB" id="10061407at2759"/>
<dbReference type="InterPro" id="IPR005135">
    <property type="entry name" value="Endo/exonuclease/phosphatase"/>
</dbReference>
<keyword evidence="4 5" id="KW-0378">Hydrolase</keyword>
<dbReference type="RefSeq" id="XP_034062163.1">
    <property type="nucleotide sequence ID" value="XM_034206272.1"/>
</dbReference>
<dbReference type="AlphaFoldDB" id="A0A6P8TE58"/>
<evidence type="ECO:0000256" key="1">
    <source>
        <dbReference type="ARBA" id="ARBA00007359"/>
    </source>
</evidence>
<dbReference type="InterPro" id="IPR036691">
    <property type="entry name" value="Endo/exonu/phosph_ase_sf"/>
</dbReference>
<dbReference type="SUPFAM" id="SSF56219">
    <property type="entry name" value="DNase I-like"/>
    <property type="match status" value="1"/>
</dbReference>
<dbReference type="Pfam" id="PF03372">
    <property type="entry name" value="Exo_endo_phos"/>
    <property type="match status" value="1"/>
</dbReference>
<dbReference type="PANTHER" id="PTHR11371">
    <property type="entry name" value="DEOXYRIBONUCLEASE"/>
    <property type="match status" value="1"/>
</dbReference>
<dbReference type="PIRSF" id="PIRSF000988">
    <property type="entry name" value="DNase_I_euk"/>
    <property type="match status" value="1"/>
</dbReference>
<accession>A0A6P8TE58</accession>
<feature type="active site" evidence="6">
    <location>
        <position position="134"/>
    </location>
</feature>
<organism evidence="9 10">
    <name type="scientific">Gymnodraco acuticeps</name>
    <name type="common">Antarctic dragonfish</name>
    <dbReference type="NCBI Taxonomy" id="8218"/>
    <lineage>
        <taxon>Eukaryota</taxon>
        <taxon>Metazoa</taxon>
        <taxon>Chordata</taxon>
        <taxon>Craniata</taxon>
        <taxon>Vertebrata</taxon>
        <taxon>Euteleostomi</taxon>
        <taxon>Actinopterygii</taxon>
        <taxon>Neopterygii</taxon>
        <taxon>Teleostei</taxon>
        <taxon>Neoteleostei</taxon>
        <taxon>Acanthomorphata</taxon>
        <taxon>Eupercaria</taxon>
        <taxon>Perciformes</taxon>
        <taxon>Notothenioidei</taxon>
        <taxon>Bathydraconidae</taxon>
        <taxon>Gymnodraco</taxon>
    </lineage>
</organism>
<feature type="compositionally biased region" description="Basic and acidic residues" evidence="7">
    <location>
        <begin position="264"/>
        <end position="276"/>
    </location>
</feature>
<keyword evidence="2 5" id="KW-0540">Nuclease</keyword>
<keyword evidence="9" id="KW-1185">Reference proteome</keyword>
<dbReference type="GO" id="GO:0005634">
    <property type="term" value="C:nucleus"/>
    <property type="evidence" value="ECO:0007669"/>
    <property type="project" value="TreeGrafter"/>
</dbReference>
<dbReference type="PANTHER" id="PTHR11371:SF26">
    <property type="entry name" value="DEOXYRIBONUCLEASE"/>
    <property type="match status" value="1"/>
</dbReference>
<protein>
    <recommendedName>
        <fullName evidence="5">Deoxyribonuclease</fullName>
    </recommendedName>
</protein>
<dbReference type="GO" id="GO:0006308">
    <property type="term" value="P:DNA catabolic process"/>
    <property type="evidence" value="ECO:0007669"/>
    <property type="project" value="InterPro"/>
</dbReference>
<name>A0A6P8TE58_GYMAC</name>
<dbReference type="KEGG" id="gacu:117539916"/>
<evidence type="ECO:0000256" key="4">
    <source>
        <dbReference type="ARBA" id="ARBA00022801"/>
    </source>
</evidence>
<dbReference type="GeneID" id="117539916"/>
<evidence type="ECO:0000256" key="3">
    <source>
        <dbReference type="ARBA" id="ARBA00022759"/>
    </source>
</evidence>
<evidence type="ECO:0000256" key="7">
    <source>
        <dbReference type="SAM" id="MobiDB-lite"/>
    </source>
</evidence>
<proteinExistence type="inferred from homology"/>
<dbReference type="Gene3D" id="3.60.10.10">
    <property type="entry name" value="Endonuclease/exonuclease/phosphatase"/>
    <property type="match status" value="1"/>
</dbReference>
<dbReference type="InterPro" id="IPR016202">
    <property type="entry name" value="DNase_I"/>
</dbReference>
<feature type="active site" evidence="6">
    <location>
        <position position="82"/>
    </location>
</feature>
<evidence type="ECO:0000256" key="2">
    <source>
        <dbReference type="ARBA" id="ARBA00022722"/>
    </source>
</evidence>
<sequence>MKIAAFNVQRLGWSKVNKKDVRNIIIKIMSQYSVVLLVEVTDKTGGDAMGLLRQHLNEYGDNRSNPYRKLCSKPLGPEGRQEKFVYFYRKKEVEIIRCYQYVGKDEDVITRQPFIVRLNCQNTVVQDLVLIPVHTKPKNAEAELNALHDVVEVVRKIWNNDNIMILGDFNADGPYLSKKKKTLRILSAPYHWLIGDDVDTTTTNTKKSTYDRIVVYGESMLEAIVPNSAKAYNFKRELNLKDKQSVSNHYPVEVELEVKPEVEQMEEEMRKLELKQKAQRKRNPEKPSTGGRPQVSGAQKKKAGPADTKGKGV</sequence>
<evidence type="ECO:0000256" key="6">
    <source>
        <dbReference type="PIRSR" id="PIRSR000988-1"/>
    </source>
</evidence>
<dbReference type="GO" id="GO:0004530">
    <property type="term" value="F:deoxyribonuclease I activity"/>
    <property type="evidence" value="ECO:0007669"/>
    <property type="project" value="TreeGrafter"/>
</dbReference>